<dbReference type="AlphaFoldDB" id="A0A150H8A4"/>
<comment type="pathway">
    <text evidence="2">Cell wall biogenesis; lipoteichoic acid biosynthesis.</text>
</comment>
<keyword evidence="10" id="KW-1185">Reference proteome</keyword>
<dbReference type="SUPFAM" id="SSF53649">
    <property type="entry name" value="Alkaline phosphatase-like"/>
    <property type="match status" value="1"/>
</dbReference>
<sequence length="531" mass="58578">MKGSKTTAKHRILKAIGAAFLWTLIFLSVALLISGIFIRKQWGQITVDQMLTNIAGAGQGGGFVWITVLWVAVVPLAITALLFVGRQLWIRYRMSARLRLSAARRRIRRAALRGMASTFIVALIAGTVITGSTSFSSAVQLPTYIKSVSSSMNIGDYYREPVVVGNKDARNIVVVYVESAEDDLADDSLFEVNMLEPMEDATEGWAEAENYKQYSGGGWTMSGITSTQCGIPLKGKGSATGDKVMNNLAVADFMPGVDCFGDILKENGYKNVFLGGANAEFASKGSFLRTHGYDEVKDLPHWQSLGEKEEDMRPDWGLSDRRLMEHAKDEVSALHRESSETGNPFNLTVLTLDSHEPIHRYHDCPLRTEDDELASVWLCSSEAVGDFVKHMDDEGILEDTSVVVMGDHLKHMADWNVYHEQLDDKTDRSVFNRIWMPGTKDGKLPLGELRSGADQLNMLPTMLEVAGLEVKDRQAGVGVSLFSPTVPQDSAQALNDDAYAELTLARSADFYKKVWGMDEPDESSSTEPNDD</sequence>
<accession>A0A150H8A4</accession>
<keyword evidence="6 7" id="KW-0472">Membrane</keyword>
<evidence type="ECO:0000256" key="1">
    <source>
        <dbReference type="ARBA" id="ARBA00004651"/>
    </source>
</evidence>
<feature type="transmembrane region" description="Helical" evidence="7">
    <location>
        <begin position="12"/>
        <end position="38"/>
    </location>
</feature>
<dbReference type="PANTHER" id="PTHR47371">
    <property type="entry name" value="LIPOTEICHOIC ACID SYNTHASE"/>
    <property type="match status" value="1"/>
</dbReference>
<dbReference type="GO" id="GO:0005886">
    <property type="term" value="C:plasma membrane"/>
    <property type="evidence" value="ECO:0007669"/>
    <property type="project" value="UniProtKB-SubCell"/>
</dbReference>
<gene>
    <name evidence="9" type="primary">mdoB</name>
    <name evidence="9" type="ORF">Bravens_01376</name>
</gene>
<name>A0A150H8A4_9MICO</name>
<evidence type="ECO:0000256" key="5">
    <source>
        <dbReference type="ARBA" id="ARBA00022989"/>
    </source>
</evidence>
<protein>
    <submittedName>
        <fullName evidence="9">Phosphoglycerol transferase I</fullName>
        <ecNumber evidence="9">2.7.8.20</ecNumber>
    </submittedName>
</protein>
<dbReference type="GO" id="GO:0008960">
    <property type="term" value="F:phosphatidylglycerol-membrane-oligosaccharide glycerophosphotransferase activity"/>
    <property type="evidence" value="ECO:0007669"/>
    <property type="project" value="UniProtKB-EC"/>
</dbReference>
<feature type="domain" description="Sulfatase N-terminal" evidence="8">
    <location>
        <begin position="170"/>
        <end position="467"/>
    </location>
</feature>
<feature type="transmembrane region" description="Helical" evidence="7">
    <location>
        <begin position="110"/>
        <end position="129"/>
    </location>
</feature>
<keyword evidence="4 7" id="KW-0812">Transmembrane</keyword>
<evidence type="ECO:0000256" key="6">
    <source>
        <dbReference type="ARBA" id="ARBA00023136"/>
    </source>
</evidence>
<proteinExistence type="predicted"/>
<organism evidence="9 10">
    <name type="scientific">Brevibacterium ravenspurgense</name>
    <dbReference type="NCBI Taxonomy" id="479117"/>
    <lineage>
        <taxon>Bacteria</taxon>
        <taxon>Bacillati</taxon>
        <taxon>Actinomycetota</taxon>
        <taxon>Actinomycetes</taxon>
        <taxon>Micrococcales</taxon>
        <taxon>Brevibacteriaceae</taxon>
        <taxon>Brevibacterium</taxon>
    </lineage>
</organism>
<evidence type="ECO:0000313" key="10">
    <source>
        <dbReference type="Proteomes" id="UP000243589"/>
    </source>
</evidence>
<evidence type="ECO:0000256" key="7">
    <source>
        <dbReference type="SAM" id="Phobius"/>
    </source>
</evidence>
<evidence type="ECO:0000259" key="8">
    <source>
        <dbReference type="Pfam" id="PF00884"/>
    </source>
</evidence>
<keyword evidence="9" id="KW-0808">Transferase</keyword>
<dbReference type="Pfam" id="PF00884">
    <property type="entry name" value="Sulfatase"/>
    <property type="match status" value="1"/>
</dbReference>
<reference evidence="9 10" key="1">
    <citation type="submission" date="2016-01" db="EMBL/GenBank/DDBJ databases">
        <title>Use of Whole Genome Sequencing to ascertain that Brevibacterium massiliense (Roux, Raoult 2009) is a later heterotypic synonym of Brevibacterium ravenspurgense (Mages 2008).</title>
        <authorList>
            <person name="Bernier A.-M."/>
            <person name="Burdz T."/>
            <person name="Huynh C."/>
            <person name="Pachecho A.L."/>
            <person name="Wiebe D."/>
            <person name="Bonner C."/>
            <person name="Bernard K."/>
        </authorList>
    </citation>
    <scope>NUCLEOTIDE SEQUENCE [LARGE SCALE GENOMIC DNA]</scope>
    <source>
        <strain evidence="9 10">CCUG56047</strain>
    </source>
</reference>
<dbReference type="Proteomes" id="UP000243589">
    <property type="component" value="Unassembled WGS sequence"/>
</dbReference>
<evidence type="ECO:0000256" key="2">
    <source>
        <dbReference type="ARBA" id="ARBA00004936"/>
    </source>
</evidence>
<comment type="subcellular location">
    <subcellularLocation>
        <location evidence="1">Cell membrane</location>
        <topology evidence="1">Multi-pass membrane protein</topology>
    </subcellularLocation>
</comment>
<keyword evidence="3" id="KW-1003">Cell membrane</keyword>
<dbReference type="InterPro" id="IPR050448">
    <property type="entry name" value="OpgB/LTA_synthase_biosynth"/>
</dbReference>
<dbReference type="PANTHER" id="PTHR47371:SF3">
    <property type="entry name" value="PHOSPHOGLYCEROL TRANSFERASE I"/>
    <property type="match status" value="1"/>
</dbReference>
<dbReference type="PATRIC" id="fig|479117.4.peg.1368"/>
<evidence type="ECO:0000256" key="4">
    <source>
        <dbReference type="ARBA" id="ARBA00022692"/>
    </source>
</evidence>
<feature type="transmembrane region" description="Helical" evidence="7">
    <location>
        <begin position="63"/>
        <end position="89"/>
    </location>
</feature>
<dbReference type="InterPro" id="IPR000917">
    <property type="entry name" value="Sulfatase_N"/>
</dbReference>
<evidence type="ECO:0000313" key="9">
    <source>
        <dbReference type="EMBL" id="KXZ58333.1"/>
    </source>
</evidence>
<dbReference type="Gene3D" id="3.40.720.10">
    <property type="entry name" value="Alkaline Phosphatase, subunit A"/>
    <property type="match status" value="1"/>
</dbReference>
<dbReference type="CDD" id="cd16015">
    <property type="entry name" value="LTA_synthase"/>
    <property type="match status" value="1"/>
</dbReference>
<keyword evidence="5 7" id="KW-1133">Transmembrane helix</keyword>
<dbReference type="InterPro" id="IPR017850">
    <property type="entry name" value="Alkaline_phosphatase_core_sf"/>
</dbReference>
<dbReference type="EMBL" id="LQQC01000010">
    <property type="protein sequence ID" value="KXZ58333.1"/>
    <property type="molecule type" value="Genomic_DNA"/>
</dbReference>
<dbReference type="RefSeq" id="WP_062021666.1">
    <property type="nucleotide sequence ID" value="NZ_LQQC01000010.1"/>
</dbReference>
<comment type="caution">
    <text evidence="9">The sequence shown here is derived from an EMBL/GenBank/DDBJ whole genome shotgun (WGS) entry which is preliminary data.</text>
</comment>
<evidence type="ECO:0000256" key="3">
    <source>
        <dbReference type="ARBA" id="ARBA00022475"/>
    </source>
</evidence>
<dbReference type="EC" id="2.7.8.20" evidence="9"/>